<feature type="transmembrane region" description="Helical" evidence="2">
    <location>
        <begin position="15"/>
        <end position="36"/>
    </location>
</feature>
<name>B4MV24_DROWI</name>
<dbReference type="OrthoDB" id="10037790at2759"/>
<keyword evidence="2" id="KW-0472">Membrane</keyword>
<dbReference type="GO" id="GO:0033617">
    <property type="term" value="P:mitochondrial respiratory chain complex IV assembly"/>
    <property type="evidence" value="ECO:0007669"/>
    <property type="project" value="TreeGrafter"/>
</dbReference>
<feature type="compositionally biased region" description="Basic and acidic residues" evidence="1">
    <location>
        <begin position="201"/>
        <end position="218"/>
    </location>
</feature>
<dbReference type="EMBL" id="CH963857">
    <property type="protein sequence ID" value="EDW76369.1"/>
    <property type="molecule type" value="Genomic_DNA"/>
</dbReference>
<evidence type="ECO:0000256" key="1">
    <source>
        <dbReference type="SAM" id="MobiDB-lite"/>
    </source>
</evidence>
<dbReference type="FunCoup" id="B4MV24">
    <property type="interactions" value="4"/>
</dbReference>
<evidence type="ECO:0000256" key="2">
    <source>
        <dbReference type="SAM" id="Phobius"/>
    </source>
</evidence>
<dbReference type="AlphaFoldDB" id="B4MV24"/>
<dbReference type="Pfam" id="PF08695">
    <property type="entry name" value="Coa1"/>
    <property type="match status" value="1"/>
</dbReference>
<protein>
    <submittedName>
        <fullName evidence="3">Uncharacterized protein</fullName>
    </submittedName>
</protein>
<evidence type="ECO:0000313" key="3">
    <source>
        <dbReference type="EMBL" id="EDW76369.1"/>
    </source>
</evidence>
<dbReference type="GO" id="GO:0032981">
    <property type="term" value="P:mitochondrial respiratory chain complex I assembly"/>
    <property type="evidence" value="ECO:0007669"/>
    <property type="project" value="TreeGrafter"/>
</dbReference>
<evidence type="ECO:0000313" key="4">
    <source>
        <dbReference type="Proteomes" id="UP000007798"/>
    </source>
</evidence>
<gene>
    <name evidence="3" type="primary">Dwil\GK15418</name>
    <name evidence="3" type="ORF">Dwil_GK15418</name>
</gene>
<dbReference type="PANTHER" id="PTHR47148">
    <property type="entry name" value="CYTOCHROME C OXIDASE ASSEMBLY FACTOR 1 HOMOLOG"/>
    <property type="match status" value="1"/>
</dbReference>
<dbReference type="InterPro" id="IPR014807">
    <property type="entry name" value="Coa1"/>
</dbReference>
<dbReference type="PANTHER" id="PTHR47148:SF1">
    <property type="entry name" value="CYTOCHROME C OXIDASE ASSEMBLY FACTOR 1 HOMOLOG"/>
    <property type="match status" value="1"/>
</dbReference>
<feature type="region of interest" description="Disordered" evidence="1">
    <location>
        <begin position="157"/>
        <end position="255"/>
    </location>
</feature>
<keyword evidence="2" id="KW-0812">Transmembrane</keyword>
<dbReference type="HOGENOM" id="CLU_095449_0_0_1"/>
<feature type="compositionally biased region" description="Polar residues" evidence="1">
    <location>
        <begin position="221"/>
        <end position="240"/>
    </location>
</feature>
<dbReference type="GO" id="GO:0005743">
    <property type="term" value="C:mitochondrial inner membrane"/>
    <property type="evidence" value="ECO:0007669"/>
    <property type="project" value="TreeGrafter"/>
</dbReference>
<proteinExistence type="predicted"/>
<dbReference type="eggNOG" id="ENOG502S8EH">
    <property type="taxonomic scope" value="Eukaryota"/>
</dbReference>
<dbReference type="KEGG" id="dwi:6642360"/>
<dbReference type="STRING" id="7260.B4MV24"/>
<dbReference type="Proteomes" id="UP000007798">
    <property type="component" value="Unassembled WGS sequence"/>
</dbReference>
<dbReference type="PhylomeDB" id="B4MV24"/>
<organism evidence="3 4">
    <name type="scientific">Drosophila willistoni</name>
    <name type="common">Fruit fly</name>
    <dbReference type="NCBI Taxonomy" id="7260"/>
    <lineage>
        <taxon>Eukaryota</taxon>
        <taxon>Metazoa</taxon>
        <taxon>Ecdysozoa</taxon>
        <taxon>Arthropoda</taxon>
        <taxon>Hexapoda</taxon>
        <taxon>Insecta</taxon>
        <taxon>Pterygota</taxon>
        <taxon>Neoptera</taxon>
        <taxon>Endopterygota</taxon>
        <taxon>Diptera</taxon>
        <taxon>Brachycera</taxon>
        <taxon>Muscomorpha</taxon>
        <taxon>Ephydroidea</taxon>
        <taxon>Drosophilidae</taxon>
        <taxon>Drosophila</taxon>
        <taxon>Sophophora</taxon>
    </lineage>
</organism>
<keyword evidence="2" id="KW-1133">Transmembrane helix</keyword>
<feature type="compositionally biased region" description="Low complexity" evidence="1">
    <location>
        <begin position="190"/>
        <end position="200"/>
    </location>
</feature>
<sequence length="255" mass="29230">MPTINVRLALPTKRMLGQISLCGAFLSLSTVLYMNWRLQDRVRNSDYYKLAIQTLRQHKGAVGLLGEPIKESGFSLSNMRNTCDAHRAQFQVTVHGTKDKGTVFFWASNNRQGGWLIDRLELETKQYPHTRFLLKKPQPMLEEQAKAVVIEVPEPKPISLPITKPAAGQAMQMPKQSMESVPQQREHQPEQQPQQQQHPESPLEHNYQEQEHQEHEGYETPNYQQPNTTYAQPLHQQQGQEPLPYIQTAEGGSMK</sequence>
<keyword evidence="4" id="KW-1185">Reference proteome</keyword>
<accession>B4MV24</accession>
<dbReference type="InParanoid" id="B4MV24"/>
<reference evidence="3 4" key="1">
    <citation type="journal article" date="2007" name="Nature">
        <title>Evolution of genes and genomes on the Drosophila phylogeny.</title>
        <authorList>
            <consortium name="Drosophila 12 Genomes Consortium"/>
            <person name="Clark A.G."/>
            <person name="Eisen M.B."/>
            <person name="Smith D.R."/>
            <person name="Bergman C.M."/>
            <person name="Oliver B."/>
            <person name="Markow T.A."/>
            <person name="Kaufman T.C."/>
            <person name="Kellis M."/>
            <person name="Gelbart W."/>
            <person name="Iyer V.N."/>
            <person name="Pollard D.A."/>
            <person name="Sackton T.B."/>
            <person name="Larracuente A.M."/>
            <person name="Singh N.D."/>
            <person name="Abad J.P."/>
            <person name="Abt D.N."/>
            <person name="Adryan B."/>
            <person name="Aguade M."/>
            <person name="Akashi H."/>
            <person name="Anderson W.W."/>
            <person name="Aquadro C.F."/>
            <person name="Ardell D.H."/>
            <person name="Arguello R."/>
            <person name="Artieri C.G."/>
            <person name="Barbash D.A."/>
            <person name="Barker D."/>
            <person name="Barsanti P."/>
            <person name="Batterham P."/>
            <person name="Batzoglou S."/>
            <person name="Begun D."/>
            <person name="Bhutkar A."/>
            <person name="Blanco E."/>
            <person name="Bosak S.A."/>
            <person name="Bradley R.K."/>
            <person name="Brand A.D."/>
            <person name="Brent M.R."/>
            <person name="Brooks A.N."/>
            <person name="Brown R.H."/>
            <person name="Butlin R.K."/>
            <person name="Caggese C."/>
            <person name="Calvi B.R."/>
            <person name="Bernardo de Carvalho A."/>
            <person name="Caspi A."/>
            <person name="Castrezana S."/>
            <person name="Celniker S.E."/>
            <person name="Chang J.L."/>
            <person name="Chapple C."/>
            <person name="Chatterji S."/>
            <person name="Chinwalla A."/>
            <person name="Civetta A."/>
            <person name="Clifton S.W."/>
            <person name="Comeron J.M."/>
            <person name="Costello J.C."/>
            <person name="Coyne J.A."/>
            <person name="Daub J."/>
            <person name="David R.G."/>
            <person name="Delcher A.L."/>
            <person name="Delehaunty K."/>
            <person name="Do C.B."/>
            <person name="Ebling H."/>
            <person name="Edwards K."/>
            <person name="Eickbush T."/>
            <person name="Evans J.D."/>
            <person name="Filipski A."/>
            <person name="Findeiss S."/>
            <person name="Freyhult E."/>
            <person name="Fulton L."/>
            <person name="Fulton R."/>
            <person name="Garcia A.C."/>
            <person name="Gardiner A."/>
            <person name="Garfield D.A."/>
            <person name="Garvin B.E."/>
            <person name="Gibson G."/>
            <person name="Gilbert D."/>
            <person name="Gnerre S."/>
            <person name="Godfrey J."/>
            <person name="Good R."/>
            <person name="Gotea V."/>
            <person name="Gravely B."/>
            <person name="Greenberg A.J."/>
            <person name="Griffiths-Jones S."/>
            <person name="Gross S."/>
            <person name="Guigo R."/>
            <person name="Gustafson E.A."/>
            <person name="Haerty W."/>
            <person name="Hahn M.W."/>
            <person name="Halligan D.L."/>
            <person name="Halpern A.L."/>
            <person name="Halter G.M."/>
            <person name="Han M.V."/>
            <person name="Heger A."/>
            <person name="Hillier L."/>
            <person name="Hinrichs A.S."/>
            <person name="Holmes I."/>
            <person name="Hoskins R.A."/>
            <person name="Hubisz M.J."/>
            <person name="Hultmark D."/>
            <person name="Huntley M.A."/>
            <person name="Jaffe D.B."/>
            <person name="Jagadeeshan S."/>
            <person name="Jeck W.R."/>
            <person name="Johnson J."/>
            <person name="Jones C.D."/>
            <person name="Jordan W.C."/>
            <person name="Karpen G.H."/>
            <person name="Kataoka E."/>
            <person name="Keightley P.D."/>
            <person name="Kheradpour P."/>
            <person name="Kirkness E.F."/>
            <person name="Koerich L.B."/>
            <person name="Kristiansen K."/>
            <person name="Kudrna D."/>
            <person name="Kulathinal R.J."/>
            <person name="Kumar S."/>
            <person name="Kwok R."/>
            <person name="Lander E."/>
            <person name="Langley C.H."/>
            <person name="Lapoint R."/>
            <person name="Lazzaro B.P."/>
            <person name="Lee S.J."/>
            <person name="Levesque L."/>
            <person name="Li R."/>
            <person name="Lin C.F."/>
            <person name="Lin M.F."/>
            <person name="Lindblad-Toh K."/>
            <person name="Llopart A."/>
            <person name="Long M."/>
            <person name="Low L."/>
            <person name="Lozovsky E."/>
            <person name="Lu J."/>
            <person name="Luo M."/>
            <person name="Machado C.A."/>
            <person name="Makalowski W."/>
            <person name="Marzo M."/>
            <person name="Matsuda M."/>
            <person name="Matzkin L."/>
            <person name="McAllister B."/>
            <person name="McBride C.S."/>
            <person name="McKernan B."/>
            <person name="McKernan K."/>
            <person name="Mendez-Lago M."/>
            <person name="Minx P."/>
            <person name="Mollenhauer M.U."/>
            <person name="Montooth K."/>
            <person name="Mount S.M."/>
            <person name="Mu X."/>
            <person name="Myers E."/>
            <person name="Negre B."/>
            <person name="Newfeld S."/>
            <person name="Nielsen R."/>
            <person name="Noor M.A."/>
            <person name="O'Grady P."/>
            <person name="Pachter L."/>
            <person name="Papaceit M."/>
            <person name="Parisi M.J."/>
            <person name="Parisi M."/>
            <person name="Parts L."/>
            <person name="Pedersen J.S."/>
            <person name="Pesole G."/>
            <person name="Phillippy A.M."/>
            <person name="Ponting C.P."/>
            <person name="Pop M."/>
            <person name="Porcelli D."/>
            <person name="Powell J.R."/>
            <person name="Prohaska S."/>
            <person name="Pruitt K."/>
            <person name="Puig M."/>
            <person name="Quesneville H."/>
            <person name="Ram K.R."/>
            <person name="Rand D."/>
            <person name="Rasmussen M.D."/>
            <person name="Reed L.K."/>
            <person name="Reenan R."/>
            <person name="Reily A."/>
            <person name="Remington K.A."/>
            <person name="Rieger T.T."/>
            <person name="Ritchie M.G."/>
            <person name="Robin C."/>
            <person name="Rogers Y.H."/>
            <person name="Rohde C."/>
            <person name="Rozas J."/>
            <person name="Rubenfield M.J."/>
            <person name="Ruiz A."/>
            <person name="Russo S."/>
            <person name="Salzberg S.L."/>
            <person name="Sanchez-Gracia A."/>
            <person name="Saranga D.J."/>
            <person name="Sato H."/>
            <person name="Schaeffer S.W."/>
            <person name="Schatz M.C."/>
            <person name="Schlenke T."/>
            <person name="Schwartz R."/>
            <person name="Segarra C."/>
            <person name="Singh R.S."/>
            <person name="Sirot L."/>
            <person name="Sirota M."/>
            <person name="Sisneros N.B."/>
            <person name="Smith C.D."/>
            <person name="Smith T.F."/>
            <person name="Spieth J."/>
            <person name="Stage D.E."/>
            <person name="Stark A."/>
            <person name="Stephan W."/>
            <person name="Strausberg R.L."/>
            <person name="Strempel S."/>
            <person name="Sturgill D."/>
            <person name="Sutton G."/>
            <person name="Sutton G.G."/>
            <person name="Tao W."/>
            <person name="Teichmann S."/>
            <person name="Tobari Y.N."/>
            <person name="Tomimura Y."/>
            <person name="Tsolas J.M."/>
            <person name="Valente V.L."/>
            <person name="Venter E."/>
            <person name="Venter J.C."/>
            <person name="Vicario S."/>
            <person name="Vieira F.G."/>
            <person name="Vilella A.J."/>
            <person name="Villasante A."/>
            <person name="Walenz B."/>
            <person name="Wang J."/>
            <person name="Wasserman M."/>
            <person name="Watts T."/>
            <person name="Wilson D."/>
            <person name="Wilson R.K."/>
            <person name="Wing R.A."/>
            <person name="Wolfner M.F."/>
            <person name="Wong A."/>
            <person name="Wong G.K."/>
            <person name="Wu C.I."/>
            <person name="Wu G."/>
            <person name="Yamamoto D."/>
            <person name="Yang H.P."/>
            <person name="Yang S.P."/>
            <person name="Yorke J.A."/>
            <person name="Yoshida K."/>
            <person name="Zdobnov E."/>
            <person name="Zhang P."/>
            <person name="Zhang Y."/>
            <person name="Zimin A.V."/>
            <person name="Baldwin J."/>
            <person name="Abdouelleil A."/>
            <person name="Abdulkadir J."/>
            <person name="Abebe A."/>
            <person name="Abera B."/>
            <person name="Abreu J."/>
            <person name="Acer S.C."/>
            <person name="Aftuck L."/>
            <person name="Alexander A."/>
            <person name="An P."/>
            <person name="Anderson E."/>
            <person name="Anderson S."/>
            <person name="Arachi H."/>
            <person name="Azer M."/>
            <person name="Bachantsang P."/>
            <person name="Barry A."/>
            <person name="Bayul T."/>
            <person name="Berlin A."/>
            <person name="Bessette D."/>
            <person name="Bloom T."/>
            <person name="Blye J."/>
            <person name="Boguslavskiy L."/>
            <person name="Bonnet C."/>
            <person name="Boukhgalter B."/>
            <person name="Bourzgui I."/>
            <person name="Brown A."/>
            <person name="Cahill P."/>
            <person name="Channer S."/>
            <person name="Cheshatsang Y."/>
            <person name="Chuda L."/>
            <person name="Citroen M."/>
            <person name="Collymore A."/>
            <person name="Cooke P."/>
            <person name="Costello M."/>
            <person name="D'Aco K."/>
            <person name="Daza R."/>
            <person name="De Haan G."/>
            <person name="DeGray S."/>
            <person name="DeMaso C."/>
            <person name="Dhargay N."/>
            <person name="Dooley K."/>
            <person name="Dooley E."/>
            <person name="Doricent M."/>
            <person name="Dorje P."/>
            <person name="Dorjee K."/>
            <person name="Dupes A."/>
            <person name="Elong R."/>
            <person name="Falk J."/>
            <person name="Farina A."/>
            <person name="Faro S."/>
            <person name="Ferguson D."/>
            <person name="Fisher S."/>
            <person name="Foley C.D."/>
            <person name="Franke A."/>
            <person name="Friedrich D."/>
            <person name="Gadbois L."/>
            <person name="Gearin G."/>
            <person name="Gearin C.R."/>
            <person name="Giannoukos G."/>
            <person name="Goode T."/>
            <person name="Graham J."/>
            <person name="Grandbois E."/>
            <person name="Grewal S."/>
            <person name="Gyaltsen K."/>
            <person name="Hafez N."/>
            <person name="Hagos B."/>
            <person name="Hall J."/>
            <person name="Henson C."/>
            <person name="Hollinger A."/>
            <person name="Honan T."/>
            <person name="Huard M.D."/>
            <person name="Hughes L."/>
            <person name="Hurhula B."/>
            <person name="Husby M.E."/>
            <person name="Kamat A."/>
            <person name="Kanga B."/>
            <person name="Kashin S."/>
            <person name="Khazanovich D."/>
            <person name="Kisner P."/>
            <person name="Lance K."/>
            <person name="Lara M."/>
            <person name="Lee W."/>
            <person name="Lennon N."/>
            <person name="Letendre F."/>
            <person name="LeVine R."/>
            <person name="Lipovsky A."/>
            <person name="Liu X."/>
            <person name="Liu J."/>
            <person name="Liu S."/>
            <person name="Lokyitsang T."/>
            <person name="Lokyitsang Y."/>
            <person name="Lubonja R."/>
            <person name="Lui A."/>
            <person name="MacDonald P."/>
            <person name="Magnisalis V."/>
            <person name="Maru K."/>
            <person name="Matthews C."/>
            <person name="McCusker W."/>
            <person name="McDonough S."/>
            <person name="Mehta T."/>
            <person name="Meldrim J."/>
            <person name="Meneus L."/>
            <person name="Mihai O."/>
            <person name="Mihalev A."/>
            <person name="Mihova T."/>
            <person name="Mittelman R."/>
            <person name="Mlenga V."/>
            <person name="Montmayeur A."/>
            <person name="Mulrain L."/>
            <person name="Navidi A."/>
            <person name="Naylor J."/>
            <person name="Negash T."/>
            <person name="Nguyen T."/>
            <person name="Nguyen N."/>
            <person name="Nicol R."/>
            <person name="Norbu C."/>
            <person name="Norbu N."/>
            <person name="Novod N."/>
            <person name="O'Neill B."/>
            <person name="Osman S."/>
            <person name="Markiewicz E."/>
            <person name="Oyono O.L."/>
            <person name="Patti C."/>
            <person name="Phunkhang P."/>
            <person name="Pierre F."/>
            <person name="Priest M."/>
            <person name="Raghuraman S."/>
            <person name="Rege F."/>
            <person name="Reyes R."/>
            <person name="Rise C."/>
            <person name="Rogov P."/>
            <person name="Ross K."/>
            <person name="Ryan E."/>
            <person name="Settipalli S."/>
            <person name="Shea T."/>
            <person name="Sherpa N."/>
            <person name="Shi L."/>
            <person name="Shih D."/>
            <person name="Sparrow T."/>
            <person name="Spaulding J."/>
            <person name="Stalker J."/>
            <person name="Stange-Thomann N."/>
            <person name="Stavropoulos S."/>
            <person name="Stone C."/>
            <person name="Strader C."/>
            <person name="Tesfaye S."/>
            <person name="Thomson T."/>
            <person name="Thoulutsang Y."/>
            <person name="Thoulutsang D."/>
            <person name="Topham K."/>
            <person name="Topping I."/>
            <person name="Tsamla T."/>
            <person name="Vassiliev H."/>
            <person name="Vo A."/>
            <person name="Wangchuk T."/>
            <person name="Wangdi T."/>
            <person name="Weiand M."/>
            <person name="Wilkinson J."/>
            <person name="Wilson A."/>
            <person name="Yadav S."/>
            <person name="Young G."/>
            <person name="Yu Q."/>
            <person name="Zembek L."/>
            <person name="Zhong D."/>
            <person name="Zimmer A."/>
            <person name="Zwirko Z."/>
            <person name="Jaffe D.B."/>
            <person name="Alvarez P."/>
            <person name="Brockman W."/>
            <person name="Butler J."/>
            <person name="Chin C."/>
            <person name="Gnerre S."/>
            <person name="Grabherr M."/>
            <person name="Kleber M."/>
            <person name="Mauceli E."/>
            <person name="MacCallum I."/>
        </authorList>
    </citation>
    <scope>NUCLEOTIDE SEQUENCE [LARGE SCALE GENOMIC DNA]</scope>
    <source>
        <strain evidence="4">Tucson 14030-0811.24</strain>
    </source>
</reference>